<gene>
    <name evidence="2" type="ORF">GWK10_00765</name>
</gene>
<feature type="transmembrane region" description="Helical" evidence="1">
    <location>
        <begin position="49"/>
        <end position="66"/>
    </location>
</feature>
<evidence type="ECO:0000313" key="3">
    <source>
        <dbReference type="Proteomes" id="UP000474296"/>
    </source>
</evidence>
<feature type="transmembrane region" description="Helical" evidence="1">
    <location>
        <begin position="138"/>
        <end position="165"/>
    </location>
</feature>
<keyword evidence="1" id="KW-1133">Transmembrane helix</keyword>
<dbReference type="EMBL" id="JAABOQ010000001">
    <property type="protein sequence ID" value="NER15720.1"/>
    <property type="molecule type" value="Genomic_DNA"/>
</dbReference>
<evidence type="ECO:0000256" key="1">
    <source>
        <dbReference type="SAM" id="Phobius"/>
    </source>
</evidence>
<proteinExistence type="predicted"/>
<name>A0A6M0CP63_9FLAO</name>
<dbReference type="Proteomes" id="UP000474296">
    <property type="component" value="Unassembled WGS sequence"/>
</dbReference>
<dbReference type="RefSeq" id="WP_164028993.1">
    <property type="nucleotide sequence ID" value="NZ_JAABOQ010000001.1"/>
</dbReference>
<sequence length="179" mass="20853">MKTKTLDKLQYILPLVVLILFSCQLAWDYHHDGIPRHYLLHDPNLPSFSNWWGLLTVPLVSFFLIYRSRQRIHKNNWQLVPYESRLLFILGLIVAVSFSIGFNQDWAYLHYFALSLIVASLFIPLYKSEFLVGFIIGMVFTFGAVLPIIIGIVYAALFALCYLVIRKGMTWLVRKPEKI</sequence>
<dbReference type="PROSITE" id="PS51257">
    <property type="entry name" value="PROKAR_LIPOPROTEIN"/>
    <property type="match status" value="1"/>
</dbReference>
<keyword evidence="3" id="KW-1185">Reference proteome</keyword>
<feature type="transmembrane region" description="Helical" evidence="1">
    <location>
        <begin position="12"/>
        <end position="29"/>
    </location>
</feature>
<accession>A0A6M0CP63</accession>
<comment type="caution">
    <text evidence="2">The sequence shown here is derived from an EMBL/GenBank/DDBJ whole genome shotgun (WGS) entry which is preliminary data.</text>
</comment>
<reference evidence="2 3" key="1">
    <citation type="submission" date="2020-01" db="EMBL/GenBank/DDBJ databases">
        <title>Spongiivirga citrea KCTC 32990T.</title>
        <authorList>
            <person name="Wang G."/>
        </authorList>
    </citation>
    <scope>NUCLEOTIDE SEQUENCE [LARGE SCALE GENOMIC DNA]</scope>
    <source>
        <strain evidence="2 3">KCTC 32990</strain>
    </source>
</reference>
<dbReference type="AlphaFoldDB" id="A0A6M0CP63"/>
<keyword evidence="1" id="KW-0472">Membrane</keyword>
<evidence type="ECO:0000313" key="2">
    <source>
        <dbReference type="EMBL" id="NER15720.1"/>
    </source>
</evidence>
<organism evidence="2 3">
    <name type="scientific">Spongiivirga citrea</name>
    <dbReference type="NCBI Taxonomy" id="1481457"/>
    <lineage>
        <taxon>Bacteria</taxon>
        <taxon>Pseudomonadati</taxon>
        <taxon>Bacteroidota</taxon>
        <taxon>Flavobacteriia</taxon>
        <taxon>Flavobacteriales</taxon>
        <taxon>Flavobacteriaceae</taxon>
        <taxon>Spongiivirga</taxon>
    </lineage>
</organism>
<keyword evidence="1" id="KW-0812">Transmembrane</keyword>
<feature type="transmembrane region" description="Helical" evidence="1">
    <location>
        <begin position="86"/>
        <end position="102"/>
    </location>
</feature>
<protein>
    <submittedName>
        <fullName evidence="2">Uncharacterized protein</fullName>
    </submittedName>
</protein>